<reference evidence="1 2" key="1">
    <citation type="submission" date="2019-03" db="EMBL/GenBank/DDBJ databases">
        <title>Paraburkholderia sp. 4M-K11, isolated from subtropical forest soil.</title>
        <authorList>
            <person name="Gao Z.-H."/>
            <person name="Qiu L.-H."/>
        </authorList>
    </citation>
    <scope>NUCLEOTIDE SEQUENCE [LARGE SCALE GENOMIC DNA]</scope>
    <source>
        <strain evidence="1 2">4M-K11</strain>
    </source>
</reference>
<accession>A0A4R5MGL4</accession>
<dbReference type="OrthoDB" id="9114248at2"/>
<gene>
    <name evidence="1" type="ORF">EYW47_03695</name>
</gene>
<dbReference type="EMBL" id="SMRP01000001">
    <property type="protein sequence ID" value="TDG26458.1"/>
    <property type="molecule type" value="Genomic_DNA"/>
</dbReference>
<name>A0A4R5MGL4_9BURK</name>
<dbReference type="RefSeq" id="WP_133193502.1">
    <property type="nucleotide sequence ID" value="NZ_JBHUCW010000001.1"/>
</dbReference>
<dbReference type="Proteomes" id="UP000295722">
    <property type="component" value="Unassembled WGS sequence"/>
</dbReference>
<dbReference type="AlphaFoldDB" id="A0A4R5MGL4"/>
<evidence type="ECO:0000313" key="1">
    <source>
        <dbReference type="EMBL" id="TDG26458.1"/>
    </source>
</evidence>
<organism evidence="1 2">
    <name type="scientific">Paraburkholderia silviterrae</name>
    <dbReference type="NCBI Taxonomy" id="2528715"/>
    <lineage>
        <taxon>Bacteria</taxon>
        <taxon>Pseudomonadati</taxon>
        <taxon>Pseudomonadota</taxon>
        <taxon>Betaproteobacteria</taxon>
        <taxon>Burkholderiales</taxon>
        <taxon>Burkholderiaceae</taxon>
        <taxon>Paraburkholderia</taxon>
    </lineage>
</organism>
<sequence>MSTIGGAAGAGVSAYLAPKFNDLSGEIGGVAGNVTANVLAGLAGAAVGGSAGAAAAAASNADLYNRQLHPEENKWIKDNAAQYAKQQGISVDQAVSDLTAQANRQVQDGSPGAWNANASAFLDQAHGMLPADGNSGPGYMFYATPDQKANANMYGSYYPNGIGPNQPSAQ</sequence>
<keyword evidence="2" id="KW-1185">Reference proteome</keyword>
<protein>
    <submittedName>
        <fullName evidence="1">Uncharacterized protein</fullName>
    </submittedName>
</protein>
<evidence type="ECO:0000313" key="2">
    <source>
        <dbReference type="Proteomes" id="UP000295722"/>
    </source>
</evidence>
<comment type="caution">
    <text evidence="1">The sequence shown here is derived from an EMBL/GenBank/DDBJ whole genome shotgun (WGS) entry which is preliminary data.</text>
</comment>
<proteinExistence type="predicted"/>